<dbReference type="EMBL" id="BBIO01000038">
    <property type="protein sequence ID" value="GAK46861.1"/>
    <property type="molecule type" value="Genomic_DNA"/>
</dbReference>
<protein>
    <submittedName>
        <fullName evidence="1">Helicase</fullName>
    </submittedName>
</protein>
<keyword evidence="1" id="KW-0347">Helicase</keyword>
<dbReference type="STRING" id="1333998.M2A_3360"/>
<dbReference type="GO" id="GO:0004386">
    <property type="term" value="F:helicase activity"/>
    <property type="evidence" value="ECO:0007669"/>
    <property type="project" value="UniProtKB-KW"/>
</dbReference>
<dbReference type="Proteomes" id="UP000028702">
    <property type="component" value="Unassembled WGS sequence"/>
</dbReference>
<proteinExistence type="predicted"/>
<comment type="caution">
    <text evidence="1">The sequence shown here is derived from an EMBL/GenBank/DDBJ whole genome shotgun (WGS) entry which is preliminary data.</text>
</comment>
<accession>A0A081BFP3</accession>
<keyword evidence="1" id="KW-0067">ATP-binding</keyword>
<evidence type="ECO:0000313" key="2">
    <source>
        <dbReference type="Proteomes" id="UP000028702"/>
    </source>
</evidence>
<organism evidence="1 2">
    <name type="scientific">Tepidicaulis marinus</name>
    <dbReference type="NCBI Taxonomy" id="1333998"/>
    <lineage>
        <taxon>Bacteria</taxon>
        <taxon>Pseudomonadati</taxon>
        <taxon>Pseudomonadota</taxon>
        <taxon>Alphaproteobacteria</taxon>
        <taxon>Hyphomicrobiales</taxon>
        <taxon>Parvibaculaceae</taxon>
        <taxon>Tepidicaulis</taxon>
    </lineage>
</organism>
<gene>
    <name evidence="1" type="ORF">M2A_3360</name>
</gene>
<keyword evidence="1" id="KW-0378">Hydrolase</keyword>
<reference evidence="1 2" key="1">
    <citation type="submission" date="2014-07" db="EMBL/GenBank/DDBJ databases">
        <title>Tepidicaulis marinum gen. nov., sp. nov., a novel marine bacterium denitrifying nitrate to nitrous oxide strictly under microaerobic conditions.</title>
        <authorList>
            <person name="Takeuchi M."/>
            <person name="Yamagishi T."/>
            <person name="Kamagata Y."/>
            <person name="Oshima K."/>
            <person name="Hattori M."/>
            <person name="Katayama T."/>
            <person name="Hanada S."/>
            <person name="Tamaki H."/>
            <person name="Marumo K."/>
            <person name="Maeda H."/>
            <person name="Nedachi M."/>
            <person name="Iwasaki W."/>
            <person name="Suwa Y."/>
            <person name="Sakata S."/>
        </authorList>
    </citation>
    <scope>NUCLEOTIDE SEQUENCE [LARGE SCALE GENOMIC DNA]</scope>
    <source>
        <strain evidence="1 2">MA2</strain>
    </source>
</reference>
<keyword evidence="1" id="KW-0547">Nucleotide-binding</keyword>
<name>A0A081BFP3_9HYPH</name>
<dbReference type="AlphaFoldDB" id="A0A081BFP3"/>
<dbReference type="RefSeq" id="WP_045449892.1">
    <property type="nucleotide sequence ID" value="NZ_BBIO01000038.1"/>
</dbReference>
<evidence type="ECO:0000313" key="1">
    <source>
        <dbReference type="EMBL" id="GAK46861.1"/>
    </source>
</evidence>
<sequence>MSNVIELSAFASLGGTPCDGWHWLQRRSDGAMRLGFYNRLGGWRISDAIGQTSLMGRAAVARDYRLVAALPLPLSPADIDGDGA</sequence>
<keyword evidence="2" id="KW-1185">Reference proteome</keyword>